<gene>
    <name evidence="2" type="ORF">MtrDRAFT_AC153128g16v2</name>
</gene>
<proteinExistence type="predicted"/>
<accession>A2Q2Z7</accession>
<evidence type="ECO:0000259" key="1">
    <source>
        <dbReference type="Pfam" id="PF13966"/>
    </source>
</evidence>
<dbReference type="PANTHER" id="PTHR33116:SF86">
    <property type="entry name" value="REVERSE TRANSCRIPTASE DOMAIN-CONTAINING PROTEIN"/>
    <property type="match status" value="1"/>
</dbReference>
<name>A2Q2Z7_MEDTR</name>
<reference evidence="2" key="2">
    <citation type="submission" date="2007-03" db="EMBL/GenBank/DDBJ databases">
        <authorList>
            <consortium name="The International Medicago Genome Annotation Group"/>
        </authorList>
    </citation>
    <scope>NUCLEOTIDE SEQUENCE</scope>
</reference>
<sequence length="407" mass="47414">MVFSPNISQEFKEEIQKHLHVKISDGIQKYLGMPTQFGRSKEQDFHFIMERIWKKHKGWKKKCLSFEGRGVLIKAVAQAIPTYYMSCFMLPKGLCTKIEKAICSFWWGTTDKNKKMHWVSKKKLFRSKHSGGLGFKTLRDFNLAMLAKKVRRFYTNPNSLIAKCFKANYYPHTDILQAKVGNYPSYAWKSIQNAIWVISKGSCWRIGDGGSINIWEDNWVPTYKGLKVMTTKGPNHFVNRVKDLINNQESLWNKVILEDQFISINIDQISHIPLVNTTNPDSLMWMHNPTGIYSVKSGYNTLRTWQTQQINNTSTSSDETLIWKKIWSLHTIPRHKVLLWRILNDSLPVRSSLRKRGIQCYPLCPRCHSKTETITHLFMSCPLSKRVWFGSNLCINFDNLPNPNFIN</sequence>
<dbReference type="Pfam" id="PF13966">
    <property type="entry name" value="zf-RVT"/>
    <property type="match status" value="1"/>
</dbReference>
<reference evidence="2" key="1">
    <citation type="submission" date="2004-12" db="EMBL/GenBank/DDBJ databases">
        <authorList>
            <person name="Town C.D."/>
        </authorList>
    </citation>
    <scope>NUCLEOTIDE SEQUENCE</scope>
</reference>
<evidence type="ECO:0000313" key="2">
    <source>
        <dbReference type="EMBL" id="ABN07997.1"/>
    </source>
</evidence>
<feature type="domain" description="Reverse transcriptase zinc-binding" evidence="1">
    <location>
        <begin position="293"/>
        <end position="388"/>
    </location>
</feature>
<dbReference type="AlphaFoldDB" id="A2Q2Z7"/>
<protein>
    <submittedName>
        <fullName evidence="2">Contains similarity to reverse trancriptase, related</fullName>
    </submittedName>
</protein>
<dbReference type="EMBL" id="AC153128">
    <property type="protein sequence ID" value="ABN07997.1"/>
    <property type="molecule type" value="Genomic_DNA"/>
</dbReference>
<organism evidence="2">
    <name type="scientific">Medicago truncatula</name>
    <name type="common">Barrel medic</name>
    <name type="synonym">Medicago tribuloides</name>
    <dbReference type="NCBI Taxonomy" id="3880"/>
    <lineage>
        <taxon>Eukaryota</taxon>
        <taxon>Viridiplantae</taxon>
        <taxon>Streptophyta</taxon>
        <taxon>Embryophyta</taxon>
        <taxon>Tracheophyta</taxon>
        <taxon>Spermatophyta</taxon>
        <taxon>Magnoliopsida</taxon>
        <taxon>eudicotyledons</taxon>
        <taxon>Gunneridae</taxon>
        <taxon>Pentapetalae</taxon>
        <taxon>rosids</taxon>
        <taxon>fabids</taxon>
        <taxon>Fabales</taxon>
        <taxon>Fabaceae</taxon>
        <taxon>Papilionoideae</taxon>
        <taxon>50 kb inversion clade</taxon>
        <taxon>NPAAA clade</taxon>
        <taxon>Hologalegina</taxon>
        <taxon>IRL clade</taxon>
        <taxon>Trifolieae</taxon>
        <taxon>Medicago</taxon>
    </lineage>
</organism>
<dbReference type="PANTHER" id="PTHR33116">
    <property type="entry name" value="REVERSE TRANSCRIPTASE ZINC-BINDING DOMAIN-CONTAINING PROTEIN-RELATED-RELATED"/>
    <property type="match status" value="1"/>
</dbReference>
<dbReference type="InterPro" id="IPR026960">
    <property type="entry name" value="RVT-Znf"/>
</dbReference>
<dbReference type="ExpressionAtlas" id="A2Q2Z7">
    <property type="expression patterns" value="differential"/>
</dbReference>